<name>A0A9P6HIG0_9AGAM</name>
<evidence type="ECO:0000313" key="2">
    <source>
        <dbReference type="EMBL" id="KAF9787838.1"/>
    </source>
</evidence>
<dbReference type="Proteomes" id="UP000736335">
    <property type="component" value="Unassembled WGS sequence"/>
</dbReference>
<protein>
    <submittedName>
        <fullName evidence="2">Uncharacterized protein</fullName>
    </submittedName>
</protein>
<evidence type="ECO:0000313" key="3">
    <source>
        <dbReference type="Proteomes" id="UP000736335"/>
    </source>
</evidence>
<accession>A0A9P6HIG0</accession>
<comment type="caution">
    <text evidence="2">The sequence shown here is derived from an EMBL/GenBank/DDBJ whole genome shotgun (WGS) entry which is preliminary data.</text>
</comment>
<feature type="compositionally biased region" description="Basic and acidic residues" evidence="1">
    <location>
        <begin position="1"/>
        <end position="25"/>
    </location>
</feature>
<feature type="compositionally biased region" description="Low complexity" evidence="1">
    <location>
        <begin position="47"/>
        <end position="60"/>
    </location>
</feature>
<dbReference type="EMBL" id="WIUZ02000004">
    <property type="protein sequence ID" value="KAF9787838.1"/>
    <property type="molecule type" value="Genomic_DNA"/>
</dbReference>
<proteinExistence type="predicted"/>
<dbReference type="AlphaFoldDB" id="A0A9P6HIG0"/>
<feature type="compositionally biased region" description="Polar residues" evidence="1">
    <location>
        <begin position="26"/>
        <end position="46"/>
    </location>
</feature>
<organism evidence="2 3">
    <name type="scientific">Thelephora terrestris</name>
    <dbReference type="NCBI Taxonomy" id="56493"/>
    <lineage>
        <taxon>Eukaryota</taxon>
        <taxon>Fungi</taxon>
        <taxon>Dikarya</taxon>
        <taxon>Basidiomycota</taxon>
        <taxon>Agaricomycotina</taxon>
        <taxon>Agaricomycetes</taxon>
        <taxon>Thelephorales</taxon>
        <taxon>Thelephoraceae</taxon>
        <taxon>Thelephora</taxon>
    </lineage>
</organism>
<reference evidence="2" key="2">
    <citation type="submission" date="2020-11" db="EMBL/GenBank/DDBJ databases">
        <authorList>
            <consortium name="DOE Joint Genome Institute"/>
            <person name="Kuo A."/>
            <person name="Miyauchi S."/>
            <person name="Kiss E."/>
            <person name="Drula E."/>
            <person name="Kohler A."/>
            <person name="Sanchez-Garcia M."/>
            <person name="Andreopoulos B."/>
            <person name="Barry K.W."/>
            <person name="Bonito G."/>
            <person name="Buee M."/>
            <person name="Carver A."/>
            <person name="Chen C."/>
            <person name="Cichocki N."/>
            <person name="Clum A."/>
            <person name="Culley D."/>
            <person name="Crous P.W."/>
            <person name="Fauchery L."/>
            <person name="Girlanda M."/>
            <person name="Hayes R."/>
            <person name="Keri Z."/>
            <person name="Labutti K."/>
            <person name="Lipzen A."/>
            <person name="Lombard V."/>
            <person name="Magnuson J."/>
            <person name="Maillard F."/>
            <person name="Morin E."/>
            <person name="Murat C."/>
            <person name="Nolan M."/>
            <person name="Ohm R."/>
            <person name="Pangilinan J."/>
            <person name="Pereira M."/>
            <person name="Perotto S."/>
            <person name="Peter M."/>
            <person name="Riley R."/>
            <person name="Sitrit Y."/>
            <person name="Stielow B."/>
            <person name="Szollosi G."/>
            <person name="Zifcakova L."/>
            <person name="Stursova M."/>
            <person name="Spatafora J.W."/>
            <person name="Tedersoo L."/>
            <person name="Vaario L.-M."/>
            <person name="Yamada A."/>
            <person name="Yan M."/>
            <person name="Wang P."/>
            <person name="Xu J."/>
            <person name="Bruns T."/>
            <person name="Baldrian P."/>
            <person name="Vilgalys R."/>
            <person name="Henrissat B."/>
            <person name="Grigoriev I.V."/>
            <person name="Hibbett D."/>
            <person name="Nagy L.G."/>
            <person name="Martin F.M."/>
        </authorList>
    </citation>
    <scope>NUCLEOTIDE SEQUENCE</scope>
    <source>
        <strain evidence="2">UH-Tt-Lm1</strain>
    </source>
</reference>
<sequence>MEEQRKVEAQRQRRKASDDPRRRTESAASYMSTSSTIPPLSESPTKSGAAWTSASSQWTSPNGSTRATSTTNSQGPIPVRTPTMSTSAGRSSTGSWSVNGAPTSGTSPYQTTSLSPEEWERRQQEHARKQQEQFRREQERKERERQARTSKTLSEKEIVGLFAEHDRQWTRIKTLDDLGWDSFPWPMFKKPTEPEDLTSVAIGAYVLSPHHPTDKSKAARDRVKDHIKKWHPDRFETKLLRKVREEEREKVREGAGLVARNLNEMLTRSNILDVFS</sequence>
<feature type="compositionally biased region" description="Polar residues" evidence="1">
    <location>
        <begin position="82"/>
        <end position="115"/>
    </location>
</feature>
<keyword evidence="3" id="KW-1185">Reference proteome</keyword>
<reference evidence="2" key="1">
    <citation type="journal article" date="2020" name="Nat. Commun.">
        <title>Large-scale genome sequencing of mycorrhizal fungi provides insights into the early evolution of symbiotic traits.</title>
        <authorList>
            <person name="Miyauchi S."/>
            <person name="Kiss E."/>
            <person name="Kuo A."/>
            <person name="Drula E."/>
            <person name="Kohler A."/>
            <person name="Sanchez-Garcia M."/>
            <person name="Morin E."/>
            <person name="Andreopoulos B."/>
            <person name="Barry K.W."/>
            <person name="Bonito G."/>
            <person name="Buee M."/>
            <person name="Carver A."/>
            <person name="Chen C."/>
            <person name="Cichocki N."/>
            <person name="Clum A."/>
            <person name="Culley D."/>
            <person name="Crous P.W."/>
            <person name="Fauchery L."/>
            <person name="Girlanda M."/>
            <person name="Hayes R.D."/>
            <person name="Keri Z."/>
            <person name="LaButti K."/>
            <person name="Lipzen A."/>
            <person name="Lombard V."/>
            <person name="Magnuson J."/>
            <person name="Maillard F."/>
            <person name="Murat C."/>
            <person name="Nolan M."/>
            <person name="Ohm R.A."/>
            <person name="Pangilinan J."/>
            <person name="Pereira M.F."/>
            <person name="Perotto S."/>
            <person name="Peter M."/>
            <person name="Pfister S."/>
            <person name="Riley R."/>
            <person name="Sitrit Y."/>
            <person name="Stielow J.B."/>
            <person name="Szollosi G."/>
            <person name="Zifcakova L."/>
            <person name="Stursova M."/>
            <person name="Spatafora J.W."/>
            <person name="Tedersoo L."/>
            <person name="Vaario L.M."/>
            <person name="Yamada A."/>
            <person name="Yan M."/>
            <person name="Wang P."/>
            <person name="Xu J."/>
            <person name="Bruns T."/>
            <person name="Baldrian P."/>
            <person name="Vilgalys R."/>
            <person name="Dunand C."/>
            <person name="Henrissat B."/>
            <person name="Grigoriev I.V."/>
            <person name="Hibbett D."/>
            <person name="Nagy L.G."/>
            <person name="Martin F.M."/>
        </authorList>
    </citation>
    <scope>NUCLEOTIDE SEQUENCE</scope>
    <source>
        <strain evidence="2">UH-Tt-Lm1</strain>
    </source>
</reference>
<gene>
    <name evidence="2" type="ORF">BJ322DRAFT_583724</name>
</gene>
<feature type="region of interest" description="Disordered" evidence="1">
    <location>
        <begin position="1"/>
        <end position="152"/>
    </location>
</feature>
<evidence type="ECO:0000256" key="1">
    <source>
        <dbReference type="SAM" id="MobiDB-lite"/>
    </source>
</evidence>
<feature type="compositionally biased region" description="Polar residues" evidence="1">
    <location>
        <begin position="61"/>
        <end position="75"/>
    </location>
</feature>
<dbReference type="OrthoDB" id="412109at2759"/>
<feature type="compositionally biased region" description="Basic and acidic residues" evidence="1">
    <location>
        <begin position="118"/>
        <end position="152"/>
    </location>
</feature>